<sequence>MGRAIEDVTGRRRRGVVVRRLAVAGVAGAAMAGAVAFASAPASAAQLPTIEPTVENAAPTLDNIKLGIDRAMVTNPELVPLGEFALSLFPEY</sequence>
<comment type="caution">
    <text evidence="2">The sequence shown here is derived from an EMBL/GenBank/DDBJ whole genome shotgun (WGS) entry which is preliminary data.</text>
</comment>
<evidence type="ECO:0000256" key="1">
    <source>
        <dbReference type="SAM" id="SignalP"/>
    </source>
</evidence>
<evidence type="ECO:0000313" key="2">
    <source>
        <dbReference type="EMBL" id="GAB88916.1"/>
    </source>
</evidence>
<proteinExistence type="predicted"/>
<keyword evidence="3" id="KW-1185">Reference proteome</keyword>
<dbReference type="Proteomes" id="UP000008363">
    <property type="component" value="Unassembled WGS sequence"/>
</dbReference>
<protein>
    <submittedName>
        <fullName evidence="2">Uncharacterized protein</fullName>
    </submittedName>
</protein>
<dbReference type="OrthoDB" id="4382157at2"/>
<dbReference type="RefSeq" id="WP_006330659.1">
    <property type="nucleotide sequence ID" value="NZ_BAHC01000046.1"/>
</dbReference>
<feature type="signal peptide" evidence="1">
    <location>
        <begin position="1"/>
        <end position="44"/>
    </location>
</feature>
<gene>
    <name evidence="2" type="ORF">GORHZ_046_00660</name>
</gene>
<accession>K6W5D5</accession>
<dbReference type="EMBL" id="BAHC01000046">
    <property type="protein sequence ID" value="GAB88916.1"/>
    <property type="molecule type" value="Genomic_DNA"/>
</dbReference>
<name>K6W5D5_9ACTN</name>
<evidence type="ECO:0000313" key="3">
    <source>
        <dbReference type="Proteomes" id="UP000008363"/>
    </source>
</evidence>
<dbReference type="AlphaFoldDB" id="K6W5D5"/>
<organism evidence="2 3">
    <name type="scientific">Gordonia rhizosphera NBRC 16068</name>
    <dbReference type="NCBI Taxonomy" id="1108045"/>
    <lineage>
        <taxon>Bacteria</taxon>
        <taxon>Bacillati</taxon>
        <taxon>Actinomycetota</taxon>
        <taxon>Actinomycetes</taxon>
        <taxon>Mycobacteriales</taxon>
        <taxon>Gordoniaceae</taxon>
        <taxon>Gordonia</taxon>
    </lineage>
</organism>
<feature type="chain" id="PRO_5003895764" evidence="1">
    <location>
        <begin position="45"/>
        <end position="92"/>
    </location>
</feature>
<reference evidence="2 3" key="1">
    <citation type="submission" date="2012-08" db="EMBL/GenBank/DDBJ databases">
        <title>Whole genome shotgun sequence of Gordonia rhizosphera NBRC 16068.</title>
        <authorList>
            <person name="Takarada H."/>
            <person name="Isaki S."/>
            <person name="Hosoyama A."/>
            <person name="Tsuchikane K."/>
            <person name="Katsumata H."/>
            <person name="Baba S."/>
            <person name="Ohji S."/>
            <person name="Yamazaki S."/>
            <person name="Fujita N."/>
        </authorList>
    </citation>
    <scope>NUCLEOTIDE SEQUENCE [LARGE SCALE GENOMIC DNA]</scope>
    <source>
        <strain evidence="2 3">NBRC 16068</strain>
    </source>
</reference>
<keyword evidence="1" id="KW-0732">Signal</keyword>